<keyword evidence="2 3" id="KW-0456">Lyase</keyword>
<comment type="function">
    <text evidence="3">Catalyzes a proton abstraction reaction that results in 2,5-elimination of pyruvate from 2-succinyl-5-enolpyruvyl-6-hydroxy-3-cyclohexene-1-carboxylate (SEPHCHC) and the formation of 2-succinyl-6-hydroxy-2,4-cyclohexadiene-1-carboxylate (SHCHC).</text>
</comment>
<dbReference type="HAMAP" id="MF_01660">
    <property type="entry name" value="MenH"/>
    <property type="match status" value="1"/>
</dbReference>
<dbReference type="EMBL" id="JBEPLW010000006">
    <property type="protein sequence ID" value="MET3575310.1"/>
    <property type="molecule type" value="Genomic_DNA"/>
</dbReference>
<dbReference type="NCBIfam" id="TIGR03695">
    <property type="entry name" value="menH_SHCHC"/>
    <property type="match status" value="1"/>
</dbReference>
<reference evidence="5 6" key="1">
    <citation type="submission" date="2024-06" db="EMBL/GenBank/DDBJ databases">
        <title>Genomic Encyclopedia of Type Strains, Phase IV (KMG-IV): sequencing the most valuable type-strain genomes for metagenomic binning, comparative biology and taxonomic classification.</title>
        <authorList>
            <person name="Goeker M."/>
        </authorList>
    </citation>
    <scope>NUCLEOTIDE SEQUENCE [LARGE SCALE GENOMIC DNA]</scope>
    <source>
        <strain evidence="5 6">DSM 26128</strain>
    </source>
</reference>
<dbReference type="Pfam" id="PF00561">
    <property type="entry name" value="Abhydrolase_1"/>
    <property type="match status" value="1"/>
</dbReference>
<feature type="domain" description="AB hydrolase-1" evidence="4">
    <location>
        <begin position="25"/>
        <end position="259"/>
    </location>
</feature>
<evidence type="ECO:0000259" key="4">
    <source>
        <dbReference type="Pfam" id="PF00561"/>
    </source>
</evidence>
<keyword evidence="6" id="KW-1185">Reference proteome</keyword>
<dbReference type="RefSeq" id="WP_354196359.1">
    <property type="nucleotide sequence ID" value="NZ_JBEPLW010000006.1"/>
</dbReference>
<dbReference type="GO" id="GO:0070205">
    <property type="term" value="F:2-succinyl-6-hydroxy-2,4-cyclohexadiene-1-carboxylate synthase activity"/>
    <property type="evidence" value="ECO:0007669"/>
    <property type="project" value="UniProtKB-EC"/>
</dbReference>
<keyword evidence="1 3" id="KW-0474">Menaquinone biosynthesis</keyword>
<name>A0ABV2GAJ7_9BACL</name>
<protein>
    <recommendedName>
        <fullName evidence="3">Putative 2-succinyl-6-hydroxy-2,4-cyclohexadiene-1-carboxylate synthase</fullName>
        <shortName evidence="3">SHCHC synthase</shortName>
        <ecNumber evidence="3">4.2.99.20</ecNumber>
    </recommendedName>
</protein>
<dbReference type="InterPro" id="IPR029058">
    <property type="entry name" value="AB_hydrolase_fold"/>
</dbReference>
<dbReference type="InterPro" id="IPR000073">
    <property type="entry name" value="AB_hydrolase_1"/>
</dbReference>
<comment type="subunit">
    <text evidence="3">Monomer.</text>
</comment>
<gene>
    <name evidence="3" type="primary">menH</name>
    <name evidence="5" type="ORF">ABID49_001195</name>
</gene>
<evidence type="ECO:0000256" key="3">
    <source>
        <dbReference type="HAMAP-Rule" id="MF_01660"/>
    </source>
</evidence>
<dbReference type="InterPro" id="IPR022485">
    <property type="entry name" value="SHCHC_synthase_MenH"/>
</dbReference>
<comment type="caution">
    <text evidence="5">The sequence shown here is derived from an EMBL/GenBank/DDBJ whole genome shotgun (WGS) entry which is preliminary data.</text>
</comment>
<organism evidence="5 6">
    <name type="scientific">Bhargavaea ullalensis</name>
    <dbReference type="NCBI Taxonomy" id="1265685"/>
    <lineage>
        <taxon>Bacteria</taxon>
        <taxon>Bacillati</taxon>
        <taxon>Bacillota</taxon>
        <taxon>Bacilli</taxon>
        <taxon>Bacillales</taxon>
        <taxon>Caryophanaceae</taxon>
        <taxon>Bhargavaea</taxon>
    </lineage>
</organism>
<proteinExistence type="inferred from homology"/>
<dbReference type="Gene3D" id="3.40.50.1820">
    <property type="entry name" value="alpha/beta hydrolase"/>
    <property type="match status" value="1"/>
</dbReference>
<evidence type="ECO:0000313" key="6">
    <source>
        <dbReference type="Proteomes" id="UP001549099"/>
    </source>
</evidence>
<dbReference type="SUPFAM" id="SSF53474">
    <property type="entry name" value="alpha/beta-Hydrolases"/>
    <property type="match status" value="1"/>
</dbReference>
<dbReference type="EC" id="4.2.99.20" evidence="3"/>
<comment type="pathway">
    <text evidence="3">Quinol/quinone metabolism; menaquinone biosynthesis.</text>
</comment>
<dbReference type="PANTHER" id="PTHR42916:SF1">
    <property type="entry name" value="PROTEIN PHYLLO, CHLOROPLASTIC"/>
    <property type="match status" value="1"/>
</dbReference>
<evidence type="ECO:0000256" key="1">
    <source>
        <dbReference type="ARBA" id="ARBA00022428"/>
    </source>
</evidence>
<dbReference type="PANTHER" id="PTHR42916">
    <property type="entry name" value="2-SUCCINYL-5-ENOLPYRUVYL-6-HYDROXY-3-CYCLOHEXENE-1-CARBOXYLATE SYNTHASE"/>
    <property type="match status" value="1"/>
</dbReference>
<dbReference type="Proteomes" id="UP001549099">
    <property type="component" value="Unassembled WGS sequence"/>
</dbReference>
<accession>A0ABV2GAJ7</accession>
<dbReference type="PRINTS" id="PR00111">
    <property type="entry name" value="ABHYDROLASE"/>
</dbReference>
<evidence type="ECO:0000256" key="2">
    <source>
        <dbReference type="ARBA" id="ARBA00023239"/>
    </source>
</evidence>
<comment type="catalytic activity">
    <reaction evidence="3">
        <text>5-enolpyruvoyl-6-hydroxy-2-succinyl-cyclohex-3-ene-1-carboxylate = (1R,6R)-6-hydroxy-2-succinyl-cyclohexa-2,4-diene-1-carboxylate + pyruvate</text>
        <dbReference type="Rhea" id="RHEA:25597"/>
        <dbReference type="ChEBI" id="CHEBI:15361"/>
        <dbReference type="ChEBI" id="CHEBI:58689"/>
        <dbReference type="ChEBI" id="CHEBI:58818"/>
        <dbReference type="EC" id="4.2.99.20"/>
    </reaction>
</comment>
<evidence type="ECO:0000313" key="5">
    <source>
        <dbReference type="EMBL" id="MET3575310.1"/>
    </source>
</evidence>
<comment type="similarity">
    <text evidence="3">Belongs to the AB hydrolase superfamily. MenH family.</text>
</comment>
<sequence>MEELIASLRGLCTGCLLSGDPEAEPLVLLHGFTGSSRTWQETGQLLGHQRIIMPDLIGHGRTDSPAEPGRYAMEEQIEDLDALLDELGVGRVALLGYSMGGRVAIGYASEHPERVSRLILESTSPGLGTEEERASRRESDKKLAEFIRREGVPAFTGYWEGIPLFASQRNLSAKRRQAIRDGRLNNRAEGLAGSLLGIGTGSQPSYWDRLGELTMPVTLITGSLDGKYDEIAKRMLGMLPDARHIRVAGAGHAVHVENPERFATIVKEAIIEGGRQ</sequence>
<comment type="pathway">
    <text evidence="3">Quinol/quinone metabolism; 1,4-dihydroxy-2-naphthoate biosynthesis; 1,4-dihydroxy-2-naphthoate from chorismate: step 3/7.</text>
</comment>